<protein>
    <recommendedName>
        <fullName evidence="6">NnrU domain-containing protein</fullName>
    </recommendedName>
</protein>
<dbReference type="AlphaFoldDB" id="X0W4F6"/>
<keyword evidence="3 5" id="KW-1133">Transmembrane helix</keyword>
<feature type="transmembrane region" description="Helical" evidence="5">
    <location>
        <begin position="41"/>
        <end position="60"/>
    </location>
</feature>
<evidence type="ECO:0000259" key="6">
    <source>
        <dbReference type="Pfam" id="PF07298"/>
    </source>
</evidence>
<dbReference type="Pfam" id="PF07298">
    <property type="entry name" value="NnrU"/>
    <property type="match status" value="1"/>
</dbReference>
<evidence type="ECO:0000256" key="4">
    <source>
        <dbReference type="ARBA" id="ARBA00023136"/>
    </source>
</evidence>
<gene>
    <name evidence="7" type="ORF">S01H1_40632</name>
</gene>
<evidence type="ECO:0000256" key="2">
    <source>
        <dbReference type="ARBA" id="ARBA00022692"/>
    </source>
</evidence>
<proteinExistence type="predicted"/>
<evidence type="ECO:0000256" key="3">
    <source>
        <dbReference type="ARBA" id="ARBA00022989"/>
    </source>
</evidence>
<dbReference type="EMBL" id="BARS01025738">
    <property type="protein sequence ID" value="GAG07591.1"/>
    <property type="molecule type" value="Genomic_DNA"/>
</dbReference>
<organism evidence="7">
    <name type="scientific">marine sediment metagenome</name>
    <dbReference type="NCBI Taxonomy" id="412755"/>
    <lineage>
        <taxon>unclassified sequences</taxon>
        <taxon>metagenomes</taxon>
        <taxon>ecological metagenomes</taxon>
    </lineage>
</organism>
<dbReference type="InterPro" id="IPR009915">
    <property type="entry name" value="NnrU_dom"/>
</dbReference>
<sequence length="93" mass="10256">MRIEWQIAIWWIAFGGTHVVGSTIPVRRRLIRALGLAGFKGAYSLVALATFVPLCLYYASHKHSGELLWVSSAAMRDVAQGIMLLALIVLFQG</sequence>
<name>X0W4F6_9ZZZZ</name>
<feature type="transmembrane region" description="Helical" evidence="5">
    <location>
        <begin position="67"/>
        <end position="91"/>
    </location>
</feature>
<evidence type="ECO:0000256" key="5">
    <source>
        <dbReference type="SAM" id="Phobius"/>
    </source>
</evidence>
<comment type="caution">
    <text evidence="7">The sequence shown here is derived from an EMBL/GenBank/DDBJ whole genome shotgun (WGS) entry which is preliminary data.</text>
</comment>
<reference evidence="7" key="1">
    <citation type="journal article" date="2014" name="Front. Microbiol.">
        <title>High frequency of phylogenetically diverse reductive dehalogenase-homologous genes in deep subseafloor sedimentary metagenomes.</title>
        <authorList>
            <person name="Kawai M."/>
            <person name="Futagami T."/>
            <person name="Toyoda A."/>
            <person name="Takaki Y."/>
            <person name="Nishi S."/>
            <person name="Hori S."/>
            <person name="Arai W."/>
            <person name="Tsubouchi T."/>
            <person name="Morono Y."/>
            <person name="Uchiyama I."/>
            <person name="Ito T."/>
            <person name="Fujiyama A."/>
            <person name="Inagaki F."/>
            <person name="Takami H."/>
        </authorList>
    </citation>
    <scope>NUCLEOTIDE SEQUENCE</scope>
    <source>
        <strain evidence="7">Expedition CK06-06</strain>
    </source>
</reference>
<feature type="domain" description="NnrU" evidence="6">
    <location>
        <begin position="11"/>
        <end position="92"/>
    </location>
</feature>
<accession>X0W4F6</accession>
<keyword evidence="4 5" id="KW-0472">Membrane</keyword>
<keyword evidence="2 5" id="KW-0812">Transmembrane</keyword>
<feature type="non-terminal residue" evidence="7">
    <location>
        <position position="93"/>
    </location>
</feature>
<dbReference type="GO" id="GO:0016020">
    <property type="term" value="C:membrane"/>
    <property type="evidence" value="ECO:0007669"/>
    <property type="project" value="UniProtKB-SubCell"/>
</dbReference>
<feature type="transmembrane region" description="Helical" evidence="5">
    <location>
        <begin position="7"/>
        <end position="26"/>
    </location>
</feature>
<comment type="subcellular location">
    <subcellularLocation>
        <location evidence="1">Membrane</location>
        <topology evidence="1">Multi-pass membrane protein</topology>
    </subcellularLocation>
</comment>
<evidence type="ECO:0000256" key="1">
    <source>
        <dbReference type="ARBA" id="ARBA00004141"/>
    </source>
</evidence>
<evidence type="ECO:0000313" key="7">
    <source>
        <dbReference type="EMBL" id="GAG07591.1"/>
    </source>
</evidence>